<keyword evidence="3 9" id="KW-0597">Phosphoprotein</keyword>
<dbReference type="InterPro" id="IPR004358">
    <property type="entry name" value="Sig_transdc_His_kin-like_C"/>
</dbReference>
<evidence type="ECO:0000256" key="4">
    <source>
        <dbReference type="ARBA" id="ARBA00022679"/>
    </source>
</evidence>
<evidence type="ECO:0000256" key="5">
    <source>
        <dbReference type="ARBA" id="ARBA00022741"/>
    </source>
</evidence>
<name>A0ABV5W6X3_9BACL</name>
<protein>
    <recommendedName>
        <fullName evidence="2">histidine kinase</fullName>
        <ecNumber evidence="2">2.7.13.3</ecNumber>
    </recommendedName>
</protein>
<keyword evidence="7" id="KW-0067">ATP-binding</keyword>
<evidence type="ECO:0000256" key="8">
    <source>
        <dbReference type="ARBA" id="ARBA00023012"/>
    </source>
</evidence>
<comment type="caution">
    <text evidence="14">The sequence shown here is derived from an EMBL/GenBank/DDBJ whole genome shotgun (WGS) entry which is preliminary data.</text>
</comment>
<dbReference type="SUPFAM" id="SSF47384">
    <property type="entry name" value="Homodimeric domain of signal transducing histidine kinase"/>
    <property type="match status" value="1"/>
</dbReference>
<dbReference type="InterPro" id="IPR000014">
    <property type="entry name" value="PAS"/>
</dbReference>
<comment type="catalytic activity">
    <reaction evidence="1">
        <text>ATP + protein L-histidine = ADP + protein N-phospho-L-histidine.</text>
        <dbReference type="EC" id="2.7.13.3"/>
    </reaction>
</comment>
<dbReference type="InterPro" id="IPR003661">
    <property type="entry name" value="HisK_dim/P_dom"/>
</dbReference>
<dbReference type="RefSeq" id="WP_344910385.1">
    <property type="nucleotide sequence ID" value="NZ_BAAAYO010000009.1"/>
</dbReference>
<keyword evidence="15" id="KW-1185">Reference proteome</keyword>
<dbReference type="CDD" id="cd16922">
    <property type="entry name" value="HATPase_EvgS-ArcB-TorS-like"/>
    <property type="match status" value="1"/>
</dbReference>
<dbReference type="InterPro" id="IPR001789">
    <property type="entry name" value="Sig_transdc_resp-reg_receiver"/>
</dbReference>
<evidence type="ECO:0000256" key="7">
    <source>
        <dbReference type="ARBA" id="ARBA00022840"/>
    </source>
</evidence>
<dbReference type="CDD" id="cd17546">
    <property type="entry name" value="REC_hyHK_CKI1_RcsC-like"/>
    <property type="match status" value="1"/>
</dbReference>
<dbReference type="EC" id="2.7.13.3" evidence="2"/>
<dbReference type="InterPro" id="IPR036097">
    <property type="entry name" value="HisK_dim/P_sf"/>
</dbReference>
<evidence type="ECO:0000259" key="12">
    <source>
        <dbReference type="PROSITE" id="PS50112"/>
    </source>
</evidence>
<dbReference type="InterPro" id="IPR001610">
    <property type="entry name" value="PAC"/>
</dbReference>
<dbReference type="SUPFAM" id="SSF55785">
    <property type="entry name" value="PYP-like sensor domain (PAS domain)"/>
    <property type="match status" value="2"/>
</dbReference>
<dbReference type="SMART" id="SM00388">
    <property type="entry name" value="HisKA"/>
    <property type="match status" value="1"/>
</dbReference>
<dbReference type="NCBIfam" id="TIGR00229">
    <property type="entry name" value="sensory_box"/>
    <property type="match status" value="2"/>
</dbReference>
<feature type="domain" description="PAC" evidence="13">
    <location>
        <begin position="78"/>
        <end position="131"/>
    </location>
</feature>
<dbReference type="SMART" id="SM00448">
    <property type="entry name" value="REC"/>
    <property type="match status" value="1"/>
</dbReference>
<keyword evidence="4" id="KW-0808">Transferase</keyword>
<evidence type="ECO:0000256" key="3">
    <source>
        <dbReference type="ARBA" id="ARBA00022553"/>
    </source>
</evidence>
<dbReference type="CDD" id="cd00082">
    <property type="entry name" value="HisKA"/>
    <property type="match status" value="1"/>
</dbReference>
<keyword evidence="6" id="KW-0418">Kinase</keyword>
<feature type="modified residue" description="4-aspartylphosphate" evidence="9">
    <location>
        <position position="562"/>
    </location>
</feature>
<sequence>MEVLDHQVLFEHVYKNAPIGVALISIDRKWISVNPAVCRMFGSSAEEMMSLPAVDFIDPDEKDEYLLRSLLEGDTTTFEFERNYMHRKGSRLSASLHISLVRDENDGEPLFFISQVIDITRSKVVEQKLQESIERYTSLKKYNHDAIISFALDGIIINGNQMAEILTGYQIEELVGTSISAIIGKNNVAEALSASFEYSAVEKSINFIRKKDGRSVEVLTTLAPIIIHNQNVGFYMIAKDMTEQKRLIIEKEAAEKTNKAKSEFLAMMSHEIRTPMTGVIGMTDLLLATALDAEQQEYVENIKKSGSTLLAIINDILDFSKIESGKAELSLAPFSVRAVVSESLNIMLPKALEKNLGMNASIESDVPGFVLGDATKLRQVLTNLLGNAVKFTVEGGIAISVECEDEEDGDACLRFSVRDTGVGVPEGKAAYLFEPFYQADHFMTRKAEGTGLGLAICKKLVQLLGGDISYEPGPGRHGSVFAFTARFPVHKLPDSEEREGLDGGDDGMLYPLQILIAEDNEVNQFVLKKMVEKLGYSVKVVPNGEEAVEAAARRSYNIIFMDVQMPGMDGIEATRLIKRMGSPYKRPFIVAVTAHAMKGDSEKYLAAGMDEYISKPIGIGAVSSIIDKYLKLQNTPV</sequence>
<dbReference type="SMART" id="SM00086">
    <property type="entry name" value="PAC"/>
    <property type="match status" value="2"/>
</dbReference>
<organism evidence="14 15">
    <name type="scientific">Paenibacillus hodogayensis</name>
    <dbReference type="NCBI Taxonomy" id="279208"/>
    <lineage>
        <taxon>Bacteria</taxon>
        <taxon>Bacillati</taxon>
        <taxon>Bacillota</taxon>
        <taxon>Bacilli</taxon>
        <taxon>Bacillales</taxon>
        <taxon>Paenibacillaceae</taxon>
        <taxon>Paenibacillus</taxon>
    </lineage>
</organism>
<dbReference type="Gene3D" id="1.10.287.130">
    <property type="match status" value="1"/>
</dbReference>
<dbReference type="SMART" id="SM00091">
    <property type="entry name" value="PAS"/>
    <property type="match status" value="2"/>
</dbReference>
<feature type="domain" description="PAS" evidence="12">
    <location>
        <begin position="6"/>
        <end position="64"/>
    </location>
</feature>
<feature type="domain" description="Histidine kinase" evidence="10">
    <location>
        <begin position="267"/>
        <end position="491"/>
    </location>
</feature>
<keyword evidence="8" id="KW-0902">Two-component regulatory system</keyword>
<evidence type="ECO:0000256" key="2">
    <source>
        <dbReference type="ARBA" id="ARBA00012438"/>
    </source>
</evidence>
<dbReference type="SMART" id="SM00387">
    <property type="entry name" value="HATPase_c"/>
    <property type="match status" value="1"/>
</dbReference>
<dbReference type="Pfam" id="PF02518">
    <property type="entry name" value="HATPase_c"/>
    <property type="match status" value="1"/>
</dbReference>
<dbReference type="InterPro" id="IPR011006">
    <property type="entry name" value="CheY-like_superfamily"/>
</dbReference>
<dbReference type="PROSITE" id="PS50110">
    <property type="entry name" value="RESPONSE_REGULATORY"/>
    <property type="match status" value="1"/>
</dbReference>
<feature type="domain" description="PAS" evidence="12">
    <location>
        <begin position="132"/>
        <end position="204"/>
    </location>
</feature>
<dbReference type="Gene3D" id="3.40.50.2300">
    <property type="match status" value="1"/>
</dbReference>
<dbReference type="Pfam" id="PF00072">
    <property type="entry name" value="Response_reg"/>
    <property type="match status" value="1"/>
</dbReference>
<dbReference type="CDD" id="cd00130">
    <property type="entry name" value="PAS"/>
    <property type="match status" value="2"/>
</dbReference>
<dbReference type="InterPro" id="IPR036890">
    <property type="entry name" value="HATPase_C_sf"/>
</dbReference>
<evidence type="ECO:0000313" key="15">
    <source>
        <dbReference type="Proteomes" id="UP001589619"/>
    </source>
</evidence>
<dbReference type="Pfam" id="PF00512">
    <property type="entry name" value="HisKA"/>
    <property type="match status" value="1"/>
</dbReference>
<proteinExistence type="predicted"/>
<dbReference type="PRINTS" id="PR00344">
    <property type="entry name" value="BCTRLSENSOR"/>
</dbReference>
<evidence type="ECO:0000313" key="14">
    <source>
        <dbReference type="EMBL" id="MFB9756253.1"/>
    </source>
</evidence>
<reference evidence="14 15" key="1">
    <citation type="submission" date="2024-09" db="EMBL/GenBank/DDBJ databases">
        <authorList>
            <person name="Sun Q."/>
            <person name="Mori K."/>
        </authorList>
    </citation>
    <scope>NUCLEOTIDE SEQUENCE [LARGE SCALE GENOMIC DNA]</scope>
    <source>
        <strain evidence="14 15">JCM 12520</strain>
    </source>
</reference>
<dbReference type="PANTHER" id="PTHR45339:SF1">
    <property type="entry name" value="HYBRID SIGNAL TRANSDUCTION HISTIDINE KINASE J"/>
    <property type="match status" value="1"/>
</dbReference>
<dbReference type="InterPro" id="IPR003594">
    <property type="entry name" value="HATPase_dom"/>
</dbReference>
<evidence type="ECO:0000256" key="6">
    <source>
        <dbReference type="ARBA" id="ARBA00022777"/>
    </source>
</evidence>
<dbReference type="PROSITE" id="PS50112">
    <property type="entry name" value="PAS"/>
    <property type="match status" value="2"/>
</dbReference>
<dbReference type="PANTHER" id="PTHR45339">
    <property type="entry name" value="HYBRID SIGNAL TRANSDUCTION HISTIDINE KINASE J"/>
    <property type="match status" value="1"/>
</dbReference>
<dbReference type="EMBL" id="JBHMAG010000021">
    <property type="protein sequence ID" value="MFB9756253.1"/>
    <property type="molecule type" value="Genomic_DNA"/>
</dbReference>
<feature type="domain" description="Response regulatory" evidence="11">
    <location>
        <begin position="513"/>
        <end position="630"/>
    </location>
</feature>
<dbReference type="InterPro" id="IPR035965">
    <property type="entry name" value="PAS-like_dom_sf"/>
</dbReference>
<dbReference type="Gene3D" id="3.30.565.10">
    <property type="entry name" value="Histidine kinase-like ATPase, C-terminal domain"/>
    <property type="match status" value="1"/>
</dbReference>
<dbReference type="Gene3D" id="3.30.450.20">
    <property type="entry name" value="PAS domain"/>
    <property type="match status" value="2"/>
</dbReference>
<accession>A0ABV5W6X3</accession>
<dbReference type="InterPro" id="IPR000700">
    <property type="entry name" value="PAS-assoc_C"/>
</dbReference>
<gene>
    <name evidence="14" type="ORF">ACFFNY_32145</name>
</gene>
<evidence type="ECO:0000259" key="10">
    <source>
        <dbReference type="PROSITE" id="PS50109"/>
    </source>
</evidence>
<dbReference type="Pfam" id="PF13426">
    <property type="entry name" value="PAS_9"/>
    <property type="match status" value="2"/>
</dbReference>
<evidence type="ECO:0000259" key="13">
    <source>
        <dbReference type="PROSITE" id="PS50113"/>
    </source>
</evidence>
<dbReference type="InterPro" id="IPR005467">
    <property type="entry name" value="His_kinase_dom"/>
</dbReference>
<dbReference type="SUPFAM" id="SSF52172">
    <property type="entry name" value="CheY-like"/>
    <property type="match status" value="1"/>
</dbReference>
<evidence type="ECO:0000259" key="11">
    <source>
        <dbReference type="PROSITE" id="PS50110"/>
    </source>
</evidence>
<dbReference type="Proteomes" id="UP001589619">
    <property type="component" value="Unassembled WGS sequence"/>
</dbReference>
<evidence type="ECO:0000256" key="9">
    <source>
        <dbReference type="PROSITE-ProRule" id="PRU00169"/>
    </source>
</evidence>
<evidence type="ECO:0000256" key="1">
    <source>
        <dbReference type="ARBA" id="ARBA00000085"/>
    </source>
</evidence>
<dbReference type="PROSITE" id="PS50113">
    <property type="entry name" value="PAC"/>
    <property type="match status" value="1"/>
</dbReference>
<keyword evidence="5" id="KW-0547">Nucleotide-binding</keyword>
<dbReference type="PROSITE" id="PS50109">
    <property type="entry name" value="HIS_KIN"/>
    <property type="match status" value="1"/>
</dbReference>
<dbReference type="SUPFAM" id="SSF55874">
    <property type="entry name" value="ATPase domain of HSP90 chaperone/DNA topoisomerase II/histidine kinase"/>
    <property type="match status" value="1"/>
</dbReference>